<evidence type="ECO:0000313" key="2">
    <source>
        <dbReference type="Proteomes" id="UP001165121"/>
    </source>
</evidence>
<sequence length="173" mass="19447">MQNTPSIWTTLGLIVIDGAQMVASSHDVRKVVKRMEIVKNRVNTEHIRLLLASSVGREAPEFCQSTILGYAQDILLRHDLTQTAQVTVGASRAKGPLSTEVVPFNSTMKPNKEVLQQLEKSPSVLLRPRLNPKFSLRKVISWPEANAEHSANVTQLELQYTLNVRKFYTSRNL</sequence>
<dbReference type="OrthoDB" id="116301at2759"/>
<accession>A0A9W6XF03</accession>
<dbReference type="EMBL" id="BSXT01000988">
    <property type="protein sequence ID" value="GMF37140.1"/>
    <property type="molecule type" value="Genomic_DNA"/>
</dbReference>
<keyword evidence="2" id="KW-1185">Reference proteome</keyword>
<dbReference type="AlphaFoldDB" id="A0A9W6XF03"/>
<dbReference type="Proteomes" id="UP001165121">
    <property type="component" value="Unassembled WGS sequence"/>
</dbReference>
<comment type="caution">
    <text evidence="1">The sequence shown here is derived from an EMBL/GenBank/DDBJ whole genome shotgun (WGS) entry which is preliminary data.</text>
</comment>
<name>A0A9W6XF03_9STRA</name>
<proteinExistence type="predicted"/>
<gene>
    <name evidence="1" type="ORF">Pfra01_001032900</name>
</gene>
<protein>
    <submittedName>
        <fullName evidence="1">Unnamed protein product</fullName>
    </submittedName>
</protein>
<organism evidence="1 2">
    <name type="scientific">Phytophthora fragariaefolia</name>
    <dbReference type="NCBI Taxonomy" id="1490495"/>
    <lineage>
        <taxon>Eukaryota</taxon>
        <taxon>Sar</taxon>
        <taxon>Stramenopiles</taxon>
        <taxon>Oomycota</taxon>
        <taxon>Peronosporomycetes</taxon>
        <taxon>Peronosporales</taxon>
        <taxon>Peronosporaceae</taxon>
        <taxon>Phytophthora</taxon>
    </lineage>
</organism>
<evidence type="ECO:0000313" key="1">
    <source>
        <dbReference type="EMBL" id="GMF37140.1"/>
    </source>
</evidence>
<reference evidence="1" key="1">
    <citation type="submission" date="2023-04" db="EMBL/GenBank/DDBJ databases">
        <title>Phytophthora fragariaefolia NBRC 109709.</title>
        <authorList>
            <person name="Ichikawa N."/>
            <person name="Sato H."/>
            <person name="Tonouchi N."/>
        </authorList>
    </citation>
    <scope>NUCLEOTIDE SEQUENCE</scope>
    <source>
        <strain evidence="1">NBRC 109709</strain>
    </source>
</reference>